<organism evidence="1 2">
    <name type="scientific">Plasmodium vinckei</name>
    <dbReference type="NCBI Taxonomy" id="5860"/>
    <lineage>
        <taxon>Eukaryota</taxon>
        <taxon>Sar</taxon>
        <taxon>Alveolata</taxon>
        <taxon>Apicomplexa</taxon>
        <taxon>Aconoidasida</taxon>
        <taxon>Haemosporida</taxon>
        <taxon>Plasmodiidae</taxon>
        <taxon>Plasmodium</taxon>
        <taxon>Plasmodium (Vinckeia)</taxon>
    </lineage>
</organism>
<sequence>MNSKEIEELDKATNHLNDSRNNMYSCTFMEKDSEDNIINSATLKMSNTEKDISFQTIDEEIKDKHKINDIPSEYEEKEKYSFNELLHTEQNDYINIIEKEDRPIQEMLTDDKNGIGEVNASILNRISSCLSSQQVEEEYDNGDKFEENNEDSKCGYSFFINKCDYENDFDTNINSDKKSCEDSEENINYYNNNLLLGISENKDTLIKCDKVCEKSYYSTSGSTVLASNENEQNLQNISSYETVSSMNDKIKLVSNGKYEKLQKKQTDIMNSETSAIESNDYSIHDIGTYREECISYLNKIKDIPHNIGSQINSYQNNNIIDSNNFKDENYLIHENDFFDGETEKKNILQNYFLVNNNNEVNANEDANNEGDDLKSFETAVSDMAETVGDGTIEKKININDNCKIEENNSMHISVDNKNALFDFDMNRQVFHDKEGDENLYKTILNTENNKSINIINDMSKEGYEHGSDNIHTQVENINDIEQRTNNMIENNIMFPSSDDFRFTTLNCINDISNTNVVKCKRKIKNDENRENKMIKTDPENVRMKDELNEDDKDELYGIPDKKRRKKNKKKKKKKKIPGRVYKVIVRGKECWRAEWLVQKNQENIETEKEETKMDTYSIMKLENDDKNYDKNVDKNVDKNADKNADKNIDKMNVSNFQKKSKQFSVSVYGYENARLFALFELIKYNSVPDSLKEEASICIHNIKKNIMNSENSTNKSFSGHFLQFLLADENSEYSSLLYKKLEDNVIQNVNKYSMHDMNNINRMDLFQSQGKEIGFRNEKNFTVQYDNENGHGNIVDGTIWNAQNNERDLFYNNNNHSNKCRNDYYYNNSNDLIKLKKENNEKLITFNDNNFYNKSNYINRYNNPYISNNNPSIHNLNNLVYNINSYDFNPMHIRNGYTNDSNSTINISSQNSNYRGFGEEKDIQKKKNFFNTNSIRKYVGDINTKPMDGFKQNLFEKVLNNLENKMGNNNLYNYNSLDHHINSKVKSTYPYSNDNISSDTTTTTTMINHGTNNNQINNETGIRNSQHILHDNLLMYRNFMNQTPCDIGNVDKNSENDRAEKMAPNFEGAFLNKNNIVFKHNANFNPFLGRNVSNINT</sequence>
<dbReference type="VEuPathDB" id="PlasmoDB:PVBDA_0601260"/>
<evidence type="ECO:0000313" key="2">
    <source>
        <dbReference type="Proteomes" id="UP000515697"/>
    </source>
</evidence>
<dbReference type="VEuPathDB" id="PlasmoDB:PVVCY_0601250"/>
<dbReference type="VEuPathDB" id="PlasmoDB:PVLDE_0601370"/>
<reference evidence="1 2" key="1">
    <citation type="submission" date="2020-08" db="EMBL/GenBank/DDBJ databases">
        <authorList>
            <person name="Ramaprasad A."/>
        </authorList>
    </citation>
    <scope>NUCLEOTIDE SEQUENCE [LARGE SCALE GENOMIC DNA]</scope>
</reference>
<gene>
    <name evidence="1" type="ORF">PVSEL_0601470</name>
</gene>
<protein>
    <submittedName>
        <fullName evidence="1">Uncharacterized protein</fullName>
    </submittedName>
</protein>
<dbReference type="EMBL" id="LR865427">
    <property type="protein sequence ID" value="CAD2100066.1"/>
    <property type="molecule type" value="Genomic_DNA"/>
</dbReference>
<dbReference type="Proteomes" id="UP000515697">
    <property type="component" value="Chromosome PVSEL_06"/>
</dbReference>
<evidence type="ECO:0000313" key="1">
    <source>
        <dbReference type="EMBL" id="CAD2100066.1"/>
    </source>
</evidence>
<dbReference type="VEuPathDB" id="PlasmoDB:PVPCR_0601400"/>
<dbReference type="AlphaFoldDB" id="A0A6V7SMQ1"/>
<proteinExistence type="predicted"/>
<dbReference type="VEuPathDB" id="PlasmoDB:PVSEL_0601470"/>
<accession>A0A6V7SMQ1</accession>
<name>A0A6V7SMQ1_PLAVN</name>